<dbReference type="PANTHER" id="PTHR15288:SF0">
    <property type="entry name" value="UDENN DOMAIN-CONTAINING PROTEIN"/>
    <property type="match status" value="1"/>
</dbReference>
<dbReference type="Gene3D" id="3.30.450.200">
    <property type="match status" value="1"/>
</dbReference>
<feature type="region of interest" description="Disordered" evidence="1">
    <location>
        <begin position="392"/>
        <end position="414"/>
    </location>
</feature>
<dbReference type="InterPro" id="IPR043153">
    <property type="entry name" value="DENN_C"/>
</dbReference>
<evidence type="ECO:0000259" key="2">
    <source>
        <dbReference type="PROSITE" id="PS50211"/>
    </source>
</evidence>
<feature type="region of interest" description="Disordered" evidence="1">
    <location>
        <begin position="1"/>
        <end position="51"/>
    </location>
</feature>
<evidence type="ECO:0000313" key="3">
    <source>
        <dbReference type="EMBL" id="THU56222.1"/>
    </source>
</evidence>
<accession>A0A4S8J6P3</accession>
<keyword evidence="4" id="KW-1185">Reference proteome</keyword>
<feature type="compositionally biased region" description="Low complexity" evidence="1">
    <location>
        <begin position="31"/>
        <end position="51"/>
    </location>
</feature>
<dbReference type="InterPro" id="IPR005113">
    <property type="entry name" value="uDENN_dom"/>
</dbReference>
<dbReference type="AlphaFoldDB" id="A0A4S8J6P3"/>
<reference evidence="3 4" key="1">
    <citation type="journal article" date="2019" name="Nat. Plants">
        <title>Genome sequencing of Musa balbisiana reveals subgenome evolution and function divergence in polyploid bananas.</title>
        <authorList>
            <person name="Yao X."/>
        </authorList>
    </citation>
    <scope>NUCLEOTIDE SEQUENCE [LARGE SCALE GENOMIC DNA]</scope>
    <source>
        <strain evidence="4">cv. DH-PKW</strain>
        <tissue evidence="3">Leaves</tissue>
    </source>
</reference>
<dbReference type="InterPro" id="IPR051942">
    <property type="entry name" value="DENN_domain_containing_2"/>
</dbReference>
<evidence type="ECO:0000313" key="4">
    <source>
        <dbReference type="Proteomes" id="UP000317650"/>
    </source>
</evidence>
<dbReference type="InterPro" id="IPR001194">
    <property type="entry name" value="cDENN_dom"/>
</dbReference>
<feature type="region of interest" description="Disordered" evidence="1">
    <location>
        <begin position="485"/>
        <end position="504"/>
    </location>
</feature>
<gene>
    <name evidence="3" type="ORF">C4D60_Mb11t15020</name>
</gene>
<dbReference type="EMBL" id="PYDT01000007">
    <property type="protein sequence ID" value="THU56222.1"/>
    <property type="molecule type" value="Genomic_DNA"/>
</dbReference>
<comment type="caution">
    <text evidence="3">The sequence shown here is derived from an EMBL/GenBank/DDBJ whole genome shotgun (WGS) entry which is preliminary data.</text>
</comment>
<dbReference type="SMART" id="SM00799">
    <property type="entry name" value="DENN"/>
    <property type="match status" value="1"/>
</dbReference>
<proteinExistence type="predicted"/>
<dbReference type="Pfam" id="PF02141">
    <property type="entry name" value="DENN"/>
    <property type="match status" value="1"/>
</dbReference>
<dbReference type="Pfam" id="PF03456">
    <property type="entry name" value="uDENN"/>
    <property type="match status" value="1"/>
</dbReference>
<organism evidence="3 4">
    <name type="scientific">Musa balbisiana</name>
    <name type="common">Banana</name>
    <dbReference type="NCBI Taxonomy" id="52838"/>
    <lineage>
        <taxon>Eukaryota</taxon>
        <taxon>Viridiplantae</taxon>
        <taxon>Streptophyta</taxon>
        <taxon>Embryophyta</taxon>
        <taxon>Tracheophyta</taxon>
        <taxon>Spermatophyta</taxon>
        <taxon>Magnoliopsida</taxon>
        <taxon>Liliopsida</taxon>
        <taxon>Zingiberales</taxon>
        <taxon>Musaceae</taxon>
        <taxon>Musa</taxon>
    </lineage>
</organism>
<name>A0A4S8J6P3_MUSBA</name>
<dbReference type="Proteomes" id="UP000317650">
    <property type="component" value="Chromosome 11"/>
</dbReference>
<sequence length="830" mass="92756">MEEALGDDQGDRPSPDDPPVEAAGPSAGGEVAPRVPRASASSAPVSRCSSPLARIRQAGHARSNSFQRWRWHMQRAWRWGPGGGGSGLGGGSREQSVRATINFEMMANQKRQWYQIKAKSRDHMQHNEPSSLYEHFFIVGLHSYANVEAIEEAFAKRKTWESEVAKSEILDLRKLQYHGCIPTLEPQILFKYPPGKRAAMRENELPAFCFPEGVKARLLERTPSMSDLNEVVFGQEHLSRDDLAFVFCLKASDNAPFYGVCLHVQEIVQRAPGILGAVSPLPHSSCKSSRFLVSAPRCYCLLTRVPFFELHYEMLNSIIAQERLDRITHFVSEMAVTDSISHGVTIPEQLYENSDSPNKLLFSSWMEYAIPVDSVSGLVSSLVFPLEREVSPSPCRNLESHSPESASEASDFGHLRELDRETRRVWQHYDDNISETSGSRSDSFERLNGCFDNGQTSPDVGMMYSSTSGRLHRVESLESVYSSVRDVGSDDDDDEYELNSKQETSVGDEKVMEWAKANNNEPLQIVCGYHALPLPPRGGEIIFNPLEHLQPIKYCRPSVSSLGFDGISNAVPSSPKQVIELKLFDKVNTRLAAAEEALALSIWTTSTICHALSLETVLTLFAGVLLEKQIVVICPNLGVLSAIVLSIIPMIRPFQWHSLLLPILPKKMLDFLDAPVPYIVGLQHKPTDIKMKTANLIQINVSKEKVKACSMPRLPGYKELVSDLGPIHARLSCENSTAKRHPVYKCSEVQAEAAGQFLNAMRRYLESLCSNLRSHTITNVQSNNDKVSLLLKDSFIDSFPTKDRQFVKLFVETQLFSVLSDSRLSRYETE</sequence>
<evidence type="ECO:0000256" key="1">
    <source>
        <dbReference type="SAM" id="MobiDB-lite"/>
    </source>
</evidence>
<protein>
    <recommendedName>
        <fullName evidence="2">UDENN domain-containing protein</fullName>
    </recommendedName>
</protein>
<dbReference type="Gene3D" id="3.40.50.11500">
    <property type="match status" value="1"/>
</dbReference>
<feature type="domain" description="UDENN" evidence="2">
    <location>
        <begin position="170"/>
        <end position="830"/>
    </location>
</feature>
<dbReference type="PROSITE" id="PS50211">
    <property type="entry name" value="DENN"/>
    <property type="match status" value="1"/>
</dbReference>
<dbReference type="PANTHER" id="PTHR15288">
    <property type="entry name" value="DENN DOMAIN-CONTAINING PROTEIN 2"/>
    <property type="match status" value="1"/>
</dbReference>
<dbReference type="InterPro" id="IPR037516">
    <property type="entry name" value="Tripartite_DENN"/>
</dbReference>